<reference evidence="5" key="1">
    <citation type="journal article" date="2014" name="Int. J. Syst. Evol. Microbiol.">
        <title>Complete genome sequence of Corynebacterium casei LMG S-19264T (=DSM 44701T), isolated from a smear-ripened cheese.</title>
        <authorList>
            <consortium name="US DOE Joint Genome Institute (JGI-PGF)"/>
            <person name="Walter F."/>
            <person name="Albersmeier A."/>
            <person name="Kalinowski J."/>
            <person name="Ruckert C."/>
        </authorList>
    </citation>
    <scope>NUCLEOTIDE SEQUENCE</scope>
    <source>
        <strain evidence="5">JCM 12580</strain>
    </source>
</reference>
<dbReference type="Pfam" id="PF09587">
    <property type="entry name" value="PGA_cap"/>
    <property type="match status" value="1"/>
</dbReference>
<keyword evidence="6" id="KW-1185">Reference proteome</keyword>
<comment type="similarity">
    <text evidence="1">Belongs to the CapA family.</text>
</comment>
<accession>A0A917UWM9</accession>
<dbReference type="PANTHER" id="PTHR33393">
    <property type="entry name" value="POLYGLUTAMINE SYNTHESIS ACCESSORY PROTEIN RV0574C-RELATED"/>
    <property type="match status" value="1"/>
</dbReference>
<dbReference type="InterPro" id="IPR019079">
    <property type="entry name" value="Capsule_synth_CapA"/>
</dbReference>
<evidence type="ECO:0000256" key="3">
    <source>
        <dbReference type="SAM" id="SignalP"/>
    </source>
</evidence>
<evidence type="ECO:0000259" key="4">
    <source>
        <dbReference type="SMART" id="SM00854"/>
    </source>
</evidence>
<dbReference type="AlphaFoldDB" id="A0A917UWM9"/>
<proteinExistence type="inferred from homology"/>
<dbReference type="EMBL" id="BMNQ01000010">
    <property type="protein sequence ID" value="GGJ90755.1"/>
    <property type="molecule type" value="Genomic_DNA"/>
</dbReference>
<dbReference type="PANTHER" id="PTHR33393:SF12">
    <property type="entry name" value="CAPSULE BIOSYNTHESIS PROTEIN CAPA"/>
    <property type="match status" value="1"/>
</dbReference>
<evidence type="ECO:0000313" key="5">
    <source>
        <dbReference type="EMBL" id="GGJ90755.1"/>
    </source>
</evidence>
<gene>
    <name evidence="5" type="ORF">GCM10007063_11710</name>
</gene>
<name>A0A917UWM9_9BACI</name>
<dbReference type="Gene3D" id="3.60.21.10">
    <property type="match status" value="1"/>
</dbReference>
<feature type="signal peptide" evidence="3">
    <location>
        <begin position="1"/>
        <end position="20"/>
    </location>
</feature>
<organism evidence="5 6">
    <name type="scientific">Lentibacillus kapialis</name>
    <dbReference type="NCBI Taxonomy" id="340214"/>
    <lineage>
        <taxon>Bacteria</taxon>
        <taxon>Bacillati</taxon>
        <taxon>Bacillota</taxon>
        <taxon>Bacilli</taxon>
        <taxon>Bacillales</taxon>
        <taxon>Bacillaceae</taxon>
        <taxon>Lentibacillus</taxon>
    </lineage>
</organism>
<dbReference type="Proteomes" id="UP000658382">
    <property type="component" value="Unassembled WGS sequence"/>
</dbReference>
<dbReference type="CDD" id="cd07381">
    <property type="entry name" value="MPP_CapA"/>
    <property type="match status" value="1"/>
</dbReference>
<protein>
    <recommendedName>
        <fullName evidence="4">Capsule synthesis protein CapA domain-containing protein</fullName>
    </recommendedName>
</protein>
<evidence type="ECO:0000256" key="2">
    <source>
        <dbReference type="SAM" id="MobiDB-lite"/>
    </source>
</evidence>
<comment type="caution">
    <text evidence="5">The sequence shown here is derived from an EMBL/GenBank/DDBJ whole genome shotgun (WGS) entry which is preliminary data.</text>
</comment>
<sequence length="391" mass="43780">MTRTQTIRALLLLLICLLLAACTGNEQKTSKDAGHHDTAERGGEIKTRKPETGHKTITLSAIGDILIHKRVYEDARTDNGFNFMPMLKKVKPYLNDTTITFANQETMIGGQALGLSTYPAFNSPFAVGDALKNTGVDIVSLANNHTLDRGEEAIRNAIEHWKKIDMMYTGAYNSEADSNKLRVYETDEGISVAFLAYTYGTNGIPVPNGKSFVVNLIDKDLMAARIKEAKQQADAVVLSLHYGKQYKRMPTAGQKDLVQFAANKGVDVVLGHHPHVLQPIDWVEGKNGHKTLVAYSLGNFLSGQDEFYRRIGGVFKFTIEKTLNGKEETVQVKAPKLLPTFVKFRNETDYEVVPMYQLTDDEWADAGEHYQEIKKHMAQWVPELEFIEEQP</sequence>
<dbReference type="RefSeq" id="WP_188632155.1">
    <property type="nucleotide sequence ID" value="NZ_BMNQ01000010.1"/>
</dbReference>
<reference evidence="5" key="2">
    <citation type="submission" date="2020-09" db="EMBL/GenBank/DDBJ databases">
        <authorList>
            <person name="Sun Q."/>
            <person name="Ohkuma M."/>
        </authorList>
    </citation>
    <scope>NUCLEOTIDE SEQUENCE</scope>
    <source>
        <strain evidence="5">JCM 12580</strain>
    </source>
</reference>
<feature type="chain" id="PRO_5039171712" description="Capsule synthesis protein CapA domain-containing protein" evidence="3">
    <location>
        <begin position="21"/>
        <end position="391"/>
    </location>
</feature>
<dbReference type="SUPFAM" id="SSF56300">
    <property type="entry name" value="Metallo-dependent phosphatases"/>
    <property type="match status" value="1"/>
</dbReference>
<feature type="region of interest" description="Disordered" evidence="2">
    <location>
        <begin position="27"/>
        <end position="53"/>
    </location>
</feature>
<keyword evidence="3" id="KW-0732">Signal</keyword>
<feature type="domain" description="Capsule synthesis protein CapA" evidence="4">
    <location>
        <begin position="58"/>
        <end position="304"/>
    </location>
</feature>
<dbReference type="SMART" id="SM00854">
    <property type="entry name" value="PGA_cap"/>
    <property type="match status" value="1"/>
</dbReference>
<dbReference type="InterPro" id="IPR052169">
    <property type="entry name" value="CW_Biosynth-Accessory"/>
</dbReference>
<evidence type="ECO:0000256" key="1">
    <source>
        <dbReference type="ARBA" id="ARBA00005662"/>
    </source>
</evidence>
<dbReference type="InterPro" id="IPR029052">
    <property type="entry name" value="Metallo-depent_PP-like"/>
</dbReference>
<dbReference type="PROSITE" id="PS51257">
    <property type="entry name" value="PROKAR_LIPOPROTEIN"/>
    <property type="match status" value="1"/>
</dbReference>
<feature type="compositionally biased region" description="Basic and acidic residues" evidence="2">
    <location>
        <begin position="28"/>
        <end position="53"/>
    </location>
</feature>
<evidence type="ECO:0000313" key="6">
    <source>
        <dbReference type="Proteomes" id="UP000658382"/>
    </source>
</evidence>